<gene>
    <name evidence="1" type="ORF">DC094_20170</name>
</gene>
<dbReference type="Proteomes" id="UP000244906">
    <property type="component" value="Unassembled WGS sequence"/>
</dbReference>
<accession>A0A2V1GP79</accession>
<name>A0A2V1GP79_9GAMM</name>
<dbReference type="AlphaFoldDB" id="A0A2V1GP79"/>
<organism evidence="1 2">
    <name type="scientific">Pelagibaculum spongiae</name>
    <dbReference type="NCBI Taxonomy" id="2080658"/>
    <lineage>
        <taxon>Bacteria</taxon>
        <taxon>Pseudomonadati</taxon>
        <taxon>Pseudomonadota</taxon>
        <taxon>Gammaproteobacteria</taxon>
        <taxon>Oceanospirillales</taxon>
        <taxon>Pelagibaculum</taxon>
    </lineage>
</organism>
<dbReference type="RefSeq" id="WP_116688928.1">
    <property type="nucleotide sequence ID" value="NZ_CAWNYD010000013.1"/>
</dbReference>
<protein>
    <recommendedName>
        <fullName evidence="3">DUF3024 domain-containing protein</fullName>
    </recommendedName>
</protein>
<proteinExistence type="predicted"/>
<comment type="caution">
    <text evidence="1">The sequence shown here is derived from an EMBL/GenBank/DDBJ whole genome shotgun (WGS) entry which is preliminary data.</text>
</comment>
<evidence type="ECO:0000313" key="1">
    <source>
        <dbReference type="EMBL" id="PVZ64375.1"/>
    </source>
</evidence>
<evidence type="ECO:0008006" key="3">
    <source>
        <dbReference type="Google" id="ProtNLM"/>
    </source>
</evidence>
<keyword evidence="2" id="KW-1185">Reference proteome</keyword>
<dbReference type="OrthoDB" id="6182692at2"/>
<dbReference type="EMBL" id="QDDL01000013">
    <property type="protein sequence ID" value="PVZ64375.1"/>
    <property type="molecule type" value="Genomic_DNA"/>
</dbReference>
<sequence>MTDKILIKLSDRITEAHTRIQKDFEQLNPVVGLSRGMRAQGIPADAITIDCLKSKKRIILILHDHQQEIVSYQRSFKDQDPSDKFEQVSYDELTAETLYCWIKDYFLES</sequence>
<evidence type="ECO:0000313" key="2">
    <source>
        <dbReference type="Proteomes" id="UP000244906"/>
    </source>
</evidence>
<reference evidence="1 2" key="1">
    <citation type="submission" date="2018-04" db="EMBL/GenBank/DDBJ databases">
        <title>Thalassorhabdus spongiae gen. nov., sp. nov., isolated from a marine sponge in South-West Iceland.</title>
        <authorList>
            <person name="Knobloch S."/>
            <person name="Daussin A."/>
            <person name="Johannsson R."/>
            <person name="Marteinsson V.T."/>
        </authorList>
    </citation>
    <scope>NUCLEOTIDE SEQUENCE [LARGE SCALE GENOMIC DNA]</scope>
    <source>
        <strain evidence="1 2">Hp12</strain>
    </source>
</reference>